<feature type="compositionally biased region" description="Basic and acidic residues" evidence="1">
    <location>
        <begin position="1"/>
        <end position="11"/>
    </location>
</feature>
<gene>
    <name evidence="2" type="ORF">HZS54_11830</name>
</gene>
<dbReference type="AlphaFoldDB" id="A0A7D5P6R9"/>
<feature type="compositionally biased region" description="Basic and acidic residues" evidence="1">
    <location>
        <begin position="34"/>
        <end position="47"/>
    </location>
</feature>
<evidence type="ECO:0000256" key="1">
    <source>
        <dbReference type="SAM" id="MobiDB-lite"/>
    </source>
</evidence>
<reference evidence="2 3" key="1">
    <citation type="submission" date="2020-07" db="EMBL/GenBank/DDBJ databases">
        <title>Halosimplex litoreum sp. nov. and Halosimplex rubrum sp. nov., isolated from different salt environments.</title>
        <authorList>
            <person name="Cui H."/>
        </authorList>
    </citation>
    <scope>NUCLEOTIDE SEQUENCE [LARGE SCALE GENOMIC DNA]</scope>
    <source>
        <strain evidence="2 3">R2</strain>
    </source>
</reference>
<evidence type="ECO:0000313" key="3">
    <source>
        <dbReference type="Proteomes" id="UP000509346"/>
    </source>
</evidence>
<feature type="region of interest" description="Disordered" evidence="1">
    <location>
        <begin position="1"/>
        <end position="47"/>
    </location>
</feature>
<accession>A0A7D5P6R9</accession>
<protein>
    <submittedName>
        <fullName evidence="2">Uncharacterized protein</fullName>
    </submittedName>
</protein>
<dbReference type="KEGG" id="hpel:HZS54_11830"/>
<organism evidence="2 3">
    <name type="scientific">Halosimplex pelagicum</name>
    <dbReference type="NCBI Taxonomy" id="869886"/>
    <lineage>
        <taxon>Archaea</taxon>
        <taxon>Methanobacteriati</taxon>
        <taxon>Methanobacteriota</taxon>
        <taxon>Stenosarchaea group</taxon>
        <taxon>Halobacteria</taxon>
        <taxon>Halobacteriales</taxon>
        <taxon>Haloarculaceae</taxon>
        <taxon>Halosimplex</taxon>
    </lineage>
</organism>
<dbReference type="RefSeq" id="WP_179922725.1">
    <property type="nucleotide sequence ID" value="NZ_CP058909.1"/>
</dbReference>
<dbReference type="Proteomes" id="UP000509346">
    <property type="component" value="Chromosome"/>
</dbReference>
<proteinExistence type="predicted"/>
<dbReference type="EMBL" id="CP058909">
    <property type="protein sequence ID" value="QLH82257.1"/>
    <property type="molecule type" value="Genomic_DNA"/>
</dbReference>
<evidence type="ECO:0000313" key="2">
    <source>
        <dbReference type="EMBL" id="QLH82257.1"/>
    </source>
</evidence>
<dbReference type="GeneID" id="56083289"/>
<keyword evidence="3" id="KW-1185">Reference proteome</keyword>
<name>A0A7D5P6R9_9EURY</name>
<sequence>MSEDDPQRQDEENSSPDVGEPLQDVIEDAMPTFPEERQGRVDNPDRMTTDEHRAIHDGIESIVETLYNRGYSPSELGVVFHGFSHRMNASRYDPYEYDRIALSIQIRETIEQWRDEQPNEVPPLEIATVVEELGRHYRQIARREVYEDTQNDNTDTDE</sequence>